<evidence type="ECO:0000256" key="4">
    <source>
        <dbReference type="ARBA" id="ARBA00022490"/>
    </source>
</evidence>
<keyword evidence="9" id="KW-1185">Reference proteome</keyword>
<dbReference type="SUPFAM" id="SSF69500">
    <property type="entry name" value="DTD-like"/>
    <property type="match status" value="1"/>
</dbReference>
<dbReference type="EC" id="3.1.1.96" evidence="3"/>
<sequence length="235" mass="25928">MPRTLLGRRDEYWLQHRTQGTALNCGTVSCTVRVVLSQHTAAARNIGGLSTALQNALQNAVDKPLMTMATLDREVAARVVLQQCLNAKLQVKPQDEDSDAEWVEIKRGMVIYVCFFKGSSKDLISKMVSSLLNVKLSESDSGKHVAITELPGDILIVPQATLGGKSKGRCMQYHLNAGKEQGMELYALFTAQCQKELEAHAQWSESGAVLRYGTYGNRQVLTLDTNGPYTHLLEF</sequence>
<evidence type="ECO:0000256" key="7">
    <source>
        <dbReference type="ARBA" id="ARBA00048018"/>
    </source>
</evidence>
<organism evidence="8 9">
    <name type="scientific">Ranitomeya imitator</name>
    <name type="common">mimic poison frog</name>
    <dbReference type="NCBI Taxonomy" id="111125"/>
    <lineage>
        <taxon>Eukaryota</taxon>
        <taxon>Metazoa</taxon>
        <taxon>Chordata</taxon>
        <taxon>Craniata</taxon>
        <taxon>Vertebrata</taxon>
        <taxon>Euteleostomi</taxon>
        <taxon>Amphibia</taxon>
        <taxon>Batrachia</taxon>
        <taxon>Anura</taxon>
        <taxon>Neobatrachia</taxon>
        <taxon>Hyloidea</taxon>
        <taxon>Dendrobatidae</taxon>
        <taxon>Dendrobatinae</taxon>
        <taxon>Ranitomeya</taxon>
    </lineage>
</organism>
<evidence type="ECO:0000256" key="2">
    <source>
        <dbReference type="ARBA" id="ARBA00011738"/>
    </source>
</evidence>
<dbReference type="Gene3D" id="3.50.80.10">
    <property type="entry name" value="D-tyrosyl-tRNA(Tyr) deacylase"/>
    <property type="match status" value="1"/>
</dbReference>
<name>A0ABN9L318_9NEOB</name>
<comment type="subunit">
    <text evidence="2">Homodimer.</text>
</comment>
<comment type="catalytic activity">
    <reaction evidence="6">
        <text>glycyl-tRNA(Ala) + H2O = tRNA(Ala) + glycine + H(+)</text>
        <dbReference type="Rhea" id="RHEA:53744"/>
        <dbReference type="Rhea" id="RHEA-COMP:9657"/>
        <dbReference type="Rhea" id="RHEA-COMP:13640"/>
        <dbReference type="ChEBI" id="CHEBI:15377"/>
        <dbReference type="ChEBI" id="CHEBI:15378"/>
        <dbReference type="ChEBI" id="CHEBI:57305"/>
        <dbReference type="ChEBI" id="CHEBI:78442"/>
        <dbReference type="ChEBI" id="CHEBI:78522"/>
        <dbReference type="EC" id="3.1.1.96"/>
    </reaction>
</comment>
<dbReference type="InterPro" id="IPR023509">
    <property type="entry name" value="DTD-like_sf"/>
</dbReference>
<protein>
    <recommendedName>
        <fullName evidence="3">D-aminoacyl-tRNA deacylase</fullName>
        <ecNumber evidence="3">3.1.1.96</ecNumber>
    </recommendedName>
</protein>
<reference evidence="8" key="1">
    <citation type="submission" date="2023-07" db="EMBL/GenBank/DDBJ databases">
        <authorList>
            <person name="Stuckert A."/>
        </authorList>
    </citation>
    <scope>NUCLEOTIDE SEQUENCE</scope>
</reference>
<dbReference type="PANTHER" id="PTHR10472">
    <property type="entry name" value="D-TYROSYL-TRNA TYR DEACYLASE"/>
    <property type="match status" value="1"/>
</dbReference>
<comment type="catalytic activity">
    <reaction evidence="7">
        <text>a D-aminoacyl-tRNA + H2O = a tRNA + a D-alpha-amino acid + H(+)</text>
        <dbReference type="Rhea" id="RHEA:13953"/>
        <dbReference type="Rhea" id="RHEA-COMP:10123"/>
        <dbReference type="Rhea" id="RHEA-COMP:10124"/>
        <dbReference type="ChEBI" id="CHEBI:15377"/>
        <dbReference type="ChEBI" id="CHEBI:15378"/>
        <dbReference type="ChEBI" id="CHEBI:59871"/>
        <dbReference type="ChEBI" id="CHEBI:78442"/>
        <dbReference type="ChEBI" id="CHEBI:79333"/>
        <dbReference type="EC" id="3.1.1.96"/>
    </reaction>
</comment>
<dbReference type="Pfam" id="PF02580">
    <property type="entry name" value="Tyr_Deacylase"/>
    <property type="match status" value="1"/>
</dbReference>
<evidence type="ECO:0000313" key="9">
    <source>
        <dbReference type="Proteomes" id="UP001176940"/>
    </source>
</evidence>
<comment type="caution">
    <text evidence="8">The sequence shown here is derived from an EMBL/GenBank/DDBJ whole genome shotgun (WGS) entry which is preliminary data.</text>
</comment>
<proteinExistence type="predicted"/>
<dbReference type="InterPro" id="IPR003732">
    <property type="entry name" value="Daa-tRNA_deacyls_DTD"/>
</dbReference>
<keyword evidence="4" id="KW-0963">Cytoplasm</keyword>
<gene>
    <name evidence="8" type="ORF">RIMI_LOCUS4895723</name>
</gene>
<evidence type="ECO:0000313" key="8">
    <source>
        <dbReference type="EMBL" id="CAJ0931854.1"/>
    </source>
</evidence>
<dbReference type="EMBL" id="CAUEEQ010008109">
    <property type="protein sequence ID" value="CAJ0931854.1"/>
    <property type="molecule type" value="Genomic_DNA"/>
</dbReference>
<keyword evidence="5" id="KW-0378">Hydrolase</keyword>
<dbReference type="PANTHER" id="PTHR10472:SF1">
    <property type="entry name" value="D-AMINOACYL-TRNA DEACYLASE 2"/>
    <property type="match status" value="1"/>
</dbReference>
<evidence type="ECO:0000256" key="3">
    <source>
        <dbReference type="ARBA" id="ARBA00013056"/>
    </source>
</evidence>
<evidence type="ECO:0000256" key="6">
    <source>
        <dbReference type="ARBA" id="ARBA00047676"/>
    </source>
</evidence>
<comment type="subcellular location">
    <subcellularLocation>
        <location evidence="1">Cytoplasm</location>
    </subcellularLocation>
</comment>
<accession>A0ABN9L318</accession>
<dbReference type="PROSITE" id="PS51257">
    <property type="entry name" value="PROKAR_LIPOPROTEIN"/>
    <property type="match status" value="1"/>
</dbReference>
<evidence type="ECO:0000256" key="1">
    <source>
        <dbReference type="ARBA" id="ARBA00004496"/>
    </source>
</evidence>
<evidence type="ECO:0000256" key="5">
    <source>
        <dbReference type="ARBA" id="ARBA00022801"/>
    </source>
</evidence>
<dbReference type="Proteomes" id="UP001176940">
    <property type="component" value="Unassembled WGS sequence"/>
</dbReference>